<proteinExistence type="predicted"/>
<dbReference type="EMBL" id="JAUKUA010000006">
    <property type="protein sequence ID" value="KAK0707824.1"/>
    <property type="molecule type" value="Genomic_DNA"/>
</dbReference>
<reference evidence="2" key="1">
    <citation type="submission" date="2023-06" db="EMBL/GenBank/DDBJ databases">
        <title>Genome-scale phylogeny and comparative genomics of the fungal order Sordariales.</title>
        <authorList>
            <consortium name="Lawrence Berkeley National Laboratory"/>
            <person name="Hensen N."/>
            <person name="Bonometti L."/>
            <person name="Westerberg I."/>
            <person name="Brannstrom I.O."/>
            <person name="Guillou S."/>
            <person name="Cros-Aarteil S."/>
            <person name="Calhoun S."/>
            <person name="Haridas S."/>
            <person name="Kuo A."/>
            <person name="Mondo S."/>
            <person name="Pangilinan J."/>
            <person name="Riley R."/>
            <person name="Labutti K."/>
            <person name="Andreopoulos B."/>
            <person name="Lipzen A."/>
            <person name="Chen C."/>
            <person name="Yanf M."/>
            <person name="Daum C."/>
            <person name="Ng V."/>
            <person name="Clum A."/>
            <person name="Steindorff A."/>
            <person name="Ohm R."/>
            <person name="Martin F."/>
            <person name="Silar P."/>
            <person name="Natvig D."/>
            <person name="Lalanne C."/>
            <person name="Gautier V."/>
            <person name="Ament-Velasquez S.L."/>
            <person name="Kruys A."/>
            <person name="Hutchinson M.I."/>
            <person name="Powell A.J."/>
            <person name="Barry K."/>
            <person name="Miller A.N."/>
            <person name="Grigoriev I.V."/>
            <person name="Debuchy R."/>
            <person name="Gladieux P."/>
            <person name="Thoren M.H."/>
            <person name="Johannesson H."/>
        </authorList>
    </citation>
    <scope>NUCLEOTIDE SEQUENCE</scope>
    <source>
        <strain evidence="2">SMH4607-1</strain>
    </source>
</reference>
<evidence type="ECO:0000313" key="2">
    <source>
        <dbReference type="EMBL" id="KAK0707824.1"/>
    </source>
</evidence>
<organism evidence="2 3">
    <name type="scientific">Lasiosphaeris hirsuta</name>
    <dbReference type="NCBI Taxonomy" id="260670"/>
    <lineage>
        <taxon>Eukaryota</taxon>
        <taxon>Fungi</taxon>
        <taxon>Dikarya</taxon>
        <taxon>Ascomycota</taxon>
        <taxon>Pezizomycotina</taxon>
        <taxon>Sordariomycetes</taxon>
        <taxon>Sordariomycetidae</taxon>
        <taxon>Sordariales</taxon>
        <taxon>Lasiosphaeriaceae</taxon>
        <taxon>Lasiosphaeris</taxon>
    </lineage>
</organism>
<dbReference type="GO" id="GO:0006508">
    <property type="term" value="P:proteolysis"/>
    <property type="evidence" value="ECO:0007669"/>
    <property type="project" value="InterPro"/>
</dbReference>
<dbReference type="Pfam" id="PF00112">
    <property type="entry name" value="Peptidase_C1"/>
    <property type="match status" value="1"/>
</dbReference>
<dbReference type="SUPFAM" id="SSF54001">
    <property type="entry name" value="Cysteine proteinases"/>
    <property type="match status" value="1"/>
</dbReference>
<evidence type="ECO:0000313" key="3">
    <source>
        <dbReference type="Proteomes" id="UP001172102"/>
    </source>
</evidence>
<keyword evidence="3" id="KW-1185">Reference proteome</keyword>
<dbReference type="PROSITE" id="PS00639">
    <property type="entry name" value="THIOL_PROTEASE_HIS"/>
    <property type="match status" value="1"/>
</dbReference>
<gene>
    <name evidence="2" type="ORF">B0H67DRAFT_323091</name>
</gene>
<feature type="domain" description="Peptidase C1A papain C-terminal" evidence="1">
    <location>
        <begin position="259"/>
        <end position="298"/>
    </location>
</feature>
<dbReference type="InterPro" id="IPR000668">
    <property type="entry name" value="Peptidase_C1A_C"/>
</dbReference>
<comment type="caution">
    <text evidence="2">The sequence shown here is derived from an EMBL/GenBank/DDBJ whole genome shotgun (WGS) entry which is preliminary data.</text>
</comment>
<dbReference type="AlphaFoldDB" id="A0AA40DL92"/>
<dbReference type="GO" id="GO:0008234">
    <property type="term" value="F:cysteine-type peptidase activity"/>
    <property type="evidence" value="ECO:0007669"/>
    <property type="project" value="InterPro"/>
</dbReference>
<dbReference type="Proteomes" id="UP001172102">
    <property type="component" value="Unassembled WGS sequence"/>
</dbReference>
<dbReference type="Gene3D" id="3.90.70.10">
    <property type="entry name" value="Cysteine proteinases"/>
    <property type="match status" value="1"/>
</dbReference>
<dbReference type="InterPro" id="IPR025660">
    <property type="entry name" value="Pept_his_AS"/>
</dbReference>
<name>A0AA40DL92_9PEZI</name>
<protein>
    <recommendedName>
        <fullName evidence="1">Peptidase C1A papain C-terminal domain-containing protein</fullName>
    </recommendedName>
</protein>
<dbReference type="InterPro" id="IPR038765">
    <property type="entry name" value="Papain-like_cys_pep_sf"/>
</dbReference>
<accession>A0AA40DL92</accession>
<evidence type="ECO:0000259" key="1">
    <source>
        <dbReference type="Pfam" id="PF00112"/>
    </source>
</evidence>
<dbReference type="CDD" id="cd02619">
    <property type="entry name" value="Peptidase_C1"/>
    <property type="match status" value="1"/>
</dbReference>
<sequence>MINMSFKTGHVPDIPDPDDHSVTMDKMDMDVSVPNVFDIFGEPLNYQEKVFNQHQVNSCVTNAVAAAYLYELQRQQVTLPNNYAPSRLFLYYVARYLRDQTSKDFEEIKVYIPRGDEAMVVDGGCMPRDAIKIMKFLGAPREVASPDLYVPDSGTWPHDDNVKASVPVFDGAGKQIRLDFDKDDWPASVPDAACFANDKLHAALNYARPEMNSECWKRCIHKGYPVFFAIRELDSWYQWSRNPAATNFVSPVPLENEVSHGGHAMLIVGWDDSIGGTGCFKVQNSWGDNWGNKGFFWLPYEWLNVKGAINDRWTFMKGS</sequence>